<evidence type="ECO:0000256" key="9">
    <source>
        <dbReference type="ARBA" id="ARBA00023136"/>
    </source>
</evidence>
<dbReference type="PIRSF" id="PIRSF004793">
    <property type="entry name" value="UCP004793"/>
    <property type="match status" value="1"/>
</dbReference>
<comment type="caution">
    <text evidence="10">Lacks conserved residue(s) required for the propagation of feature annotation.</text>
</comment>
<keyword evidence="3 10" id="KW-0808">Transferase</keyword>
<dbReference type="InterPro" id="IPR014046">
    <property type="entry name" value="C-di-AMP_synthase"/>
</dbReference>
<dbReference type="EMBL" id="JADILZ010000059">
    <property type="protein sequence ID" value="MBO8478558.1"/>
    <property type="molecule type" value="Genomic_DNA"/>
</dbReference>
<dbReference type="Pfam" id="PF02457">
    <property type="entry name" value="DAC"/>
    <property type="match status" value="1"/>
</dbReference>
<evidence type="ECO:0000256" key="1">
    <source>
        <dbReference type="ARBA" id="ARBA00000877"/>
    </source>
</evidence>
<dbReference type="InterPro" id="IPR034701">
    <property type="entry name" value="CdaA"/>
</dbReference>
<organism evidence="12 13">
    <name type="scientific">Candidatus Cryptobacteroides excrementipullorum</name>
    <dbReference type="NCBI Taxonomy" id="2840761"/>
    <lineage>
        <taxon>Bacteria</taxon>
        <taxon>Pseudomonadati</taxon>
        <taxon>Bacteroidota</taxon>
        <taxon>Bacteroidia</taxon>
        <taxon>Bacteroidales</taxon>
        <taxon>Candidatus Cryptobacteroides</taxon>
    </lineage>
</organism>
<keyword evidence="7 10" id="KW-0067">ATP-binding</keyword>
<dbReference type="Pfam" id="PF19293">
    <property type="entry name" value="CdaA_N"/>
    <property type="match status" value="1"/>
</dbReference>
<sequence>MEKSGRYAIFADAMMLLEFLGFLRMSFADILDILLVALIIYQVFRWIRGSSVISSIFMAILALYVLRVVVAALNMRLMSAILGTVLDVGVIALIVIFQPEIRRILTKLGSRYRITTNGNGILSKIFGSTDSKLGSEAVKELTEACRSMSLEKTGALIVLQHETRLDYIEDTGDRIDANINRRLIMNLFFKNSPLHDGAVIISNGRIVAARCTLPITEKTDIPPSFGMRHKAAIGITEETDADVIVVSEETGNISFVKGGQVKRISNINELKLLLTNSFAEQKKEKTAQKPD</sequence>
<dbReference type="SUPFAM" id="SSF143597">
    <property type="entry name" value="YojJ-like"/>
    <property type="match status" value="1"/>
</dbReference>
<dbReference type="Gene3D" id="3.40.1700.10">
    <property type="entry name" value="DNA integrity scanning protein, DisA, N-terminal domain"/>
    <property type="match status" value="1"/>
</dbReference>
<evidence type="ECO:0000256" key="10">
    <source>
        <dbReference type="HAMAP-Rule" id="MF_01499"/>
    </source>
</evidence>
<feature type="transmembrane region" description="Helical" evidence="10">
    <location>
        <begin position="50"/>
        <end position="70"/>
    </location>
</feature>
<keyword evidence="4 10" id="KW-0812">Transmembrane</keyword>
<dbReference type="EC" id="2.7.7.85" evidence="10"/>
<proteinExistence type="inferred from homology"/>
<dbReference type="Proteomes" id="UP000823771">
    <property type="component" value="Unassembled WGS sequence"/>
</dbReference>
<comment type="similarity">
    <text evidence="10">Belongs to the adenylate cyclase family. DacA/CdaA subfamily.</text>
</comment>
<evidence type="ECO:0000313" key="13">
    <source>
        <dbReference type="Proteomes" id="UP000823771"/>
    </source>
</evidence>
<evidence type="ECO:0000259" key="11">
    <source>
        <dbReference type="PROSITE" id="PS51794"/>
    </source>
</evidence>
<feature type="transmembrane region" description="Helical" evidence="10">
    <location>
        <begin position="21"/>
        <end position="44"/>
    </location>
</feature>
<dbReference type="GO" id="GO:0005524">
    <property type="term" value="F:ATP binding"/>
    <property type="evidence" value="ECO:0007669"/>
    <property type="project" value="UniProtKB-UniRule"/>
</dbReference>
<reference evidence="12" key="1">
    <citation type="submission" date="2020-10" db="EMBL/GenBank/DDBJ databases">
        <authorList>
            <person name="Gilroy R."/>
        </authorList>
    </citation>
    <scope>NUCLEOTIDE SEQUENCE</scope>
    <source>
        <strain evidence="12">2478</strain>
    </source>
</reference>
<evidence type="ECO:0000256" key="3">
    <source>
        <dbReference type="ARBA" id="ARBA00022679"/>
    </source>
</evidence>
<dbReference type="InterPro" id="IPR050338">
    <property type="entry name" value="DisA"/>
</dbReference>
<dbReference type="GO" id="GO:0106408">
    <property type="term" value="F:diadenylate cyclase activity"/>
    <property type="evidence" value="ECO:0007669"/>
    <property type="project" value="UniProtKB-EC"/>
</dbReference>
<comment type="subunit">
    <text evidence="10">Probably a homodimer.</text>
</comment>
<dbReference type="PANTHER" id="PTHR34185:SF1">
    <property type="entry name" value="DIADENYLATE CYCLASE"/>
    <property type="match status" value="1"/>
</dbReference>
<dbReference type="GO" id="GO:0004016">
    <property type="term" value="F:adenylate cyclase activity"/>
    <property type="evidence" value="ECO:0007669"/>
    <property type="project" value="UniProtKB-UniRule"/>
</dbReference>
<keyword evidence="8 10" id="KW-1133">Transmembrane helix</keyword>
<dbReference type="InterPro" id="IPR003390">
    <property type="entry name" value="DNA_integrity_scan_DisA_N"/>
</dbReference>
<comment type="function">
    <text evidence="10">Catalyzes the condensation of 2 ATP molecules into cyclic di-AMP (c-di-AMP), a second messenger used to regulate differing processes in different bacteria.</text>
</comment>
<evidence type="ECO:0000256" key="6">
    <source>
        <dbReference type="ARBA" id="ARBA00022741"/>
    </source>
</evidence>
<keyword evidence="2 10" id="KW-1003">Cell membrane</keyword>
<evidence type="ECO:0000256" key="2">
    <source>
        <dbReference type="ARBA" id="ARBA00022475"/>
    </source>
</evidence>
<reference evidence="12" key="2">
    <citation type="journal article" date="2021" name="PeerJ">
        <title>Extensive microbial diversity within the chicken gut microbiome revealed by metagenomics and culture.</title>
        <authorList>
            <person name="Gilroy R."/>
            <person name="Ravi A."/>
            <person name="Getino M."/>
            <person name="Pursley I."/>
            <person name="Horton D.L."/>
            <person name="Alikhan N.F."/>
            <person name="Baker D."/>
            <person name="Gharbi K."/>
            <person name="Hall N."/>
            <person name="Watson M."/>
            <person name="Adriaenssens E.M."/>
            <person name="Foster-Nyarko E."/>
            <person name="Jarju S."/>
            <person name="Secka A."/>
            <person name="Antonio M."/>
            <person name="Oren A."/>
            <person name="Chaudhuri R.R."/>
            <person name="La Ragione R."/>
            <person name="Hildebrand F."/>
            <person name="Pallen M.J."/>
        </authorList>
    </citation>
    <scope>NUCLEOTIDE SEQUENCE</scope>
    <source>
        <strain evidence="12">2478</strain>
    </source>
</reference>
<protein>
    <recommendedName>
        <fullName evidence="10">Diadenylate cyclase</fullName>
        <shortName evidence="10">DAC</shortName>
        <ecNumber evidence="10">2.7.7.85</ecNumber>
    </recommendedName>
    <alternativeName>
        <fullName evidence="10">Cyclic-di-AMP synthase</fullName>
        <shortName evidence="10">c-di-AMP synthase</shortName>
    </alternativeName>
</protein>
<name>A0A9D9IW10_9BACT</name>
<keyword evidence="5 10" id="KW-0548">Nucleotidyltransferase</keyword>
<dbReference type="FunFam" id="3.40.1700.10:FF:000002">
    <property type="entry name" value="Diadenylate cyclase"/>
    <property type="match status" value="1"/>
</dbReference>
<keyword evidence="6 10" id="KW-0547">Nucleotide-binding</keyword>
<feature type="domain" description="DAC" evidence="11">
    <location>
        <begin position="98"/>
        <end position="269"/>
    </location>
</feature>
<evidence type="ECO:0000313" key="12">
    <source>
        <dbReference type="EMBL" id="MBO8478558.1"/>
    </source>
</evidence>
<dbReference type="PROSITE" id="PS51794">
    <property type="entry name" value="DAC"/>
    <property type="match status" value="1"/>
</dbReference>
<comment type="catalytic activity">
    <reaction evidence="1 10">
        <text>2 ATP = 3',3'-c-di-AMP + 2 diphosphate</text>
        <dbReference type="Rhea" id="RHEA:35655"/>
        <dbReference type="ChEBI" id="CHEBI:30616"/>
        <dbReference type="ChEBI" id="CHEBI:33019"/>
        <dbReference type="ChEBI" id="CHEBI:71500"/>
        <dbReference type="EC" id="2.7.7.85"/>
    </reaction>
</comment>
<dbReference type="InterPro" id="IPR045585">
    <property type="entry name" value="CdaA_N"/>
</dbReference>
<comment type="caution">
    <text evidence="12">The sequence shown here is derived from an EMBL/GenBank/DDBJ whole genome shotgun (WGS) entry which is preliminary data.</text>
</comment>
<evidence type="ECO:0000256" key="5">
    <source>
        <dbReference type="ARBA" id="ARBA00022695"/>
    </source>
</evidence>
<dbReference type="NCBIfam" id="TIGR00159">
    <property type="entry name" value="diadenylate cyclase CdaA"/>
    <property type="match status" value="1"/>
</dbReference>
<gene>
    <name evidence="10" type="primary">dacA</name>
    <name evidence="12" type="ORF">IAB80_06700</name>
</gene>
<dbReference type="HAMAP" id="MF_01499">
    <property type="entry name" value="DacA"/>
    <property type="match status" value="1"/>
</dbReference>
<feature type="transmembrane region" description="Helical" evidence="10">
    <location>
        <begin position="77"/>
        <end position="97"/>
    </location>
</feature>
<dbReference type="AlphaFoldDB" id="A0A9D9IW10"/>
<evidence type="ECO:0000256" key="8">
    <source>
        <dbReference type="ARBA" id="ARBA00022989"/>
    </source>
</evidence>
<evidence type="ECO:0000256" key="4">
    <source>
        <dbReference type="ARBA" id="ARBA00022692"/>
    </source>
</evidence>
<dbReference type="GO" id="GO:0006171">
    <property type="term" value="P:cAMP biosynthetic process"/>
    <property type="evidence" value="ECO:0007669"/>
    <property type="project" value="InterPro"/>
</dbReference>
<dbReference type="InterPro" id="IPR036888">
    <property type="entry name" value="DNA_integrity_DisA_N_sf"/>
</dbReference>
<evidence type="ECO:0000256" key="7">
    <source>
        <dbReference type="ARBA" id="ARBA00022840"/>
    </source>
</evidence>
<accession>A0A9D9IW10</accession>
<keyword evidence="9 10" id="KW-0472">Membrane</keyword>
<dbReference type="PANTHER" id="PTHR34185">
    <property type="entry name" value="DIADENYLATE CYCLASE"/>
    <property type="match status" value="1"/>
</dbReference>